<feature type="domain" description="Rieske" evidence="5">
    <location>
        <begin position="13"/>
        <end position="114"/>
    </location>
</feature>
<dbReference type="Proteomes" id="UP000604475">
    <property type="component" value="Unassembled WGS sequence"/>
</dbReference>
<dbReference type="GO" id="GO:0046872">
    <property type="term" value="F:metal ion binding"/>
    <property type="evidence" value="ECO:0007669"/>
    <property type="project" value="UniProtKB-KW"/>
</dbReference>
<evidence type="ECO:0000313" key="6">
    <source>
        <dbReference type="EMBL" id="MBL7633551.1"/>
    </source>
</evidence>
<gene>
    <name evidence="6" type="ORF">I7412_41640</name>
</gene>
<evidence type="ECO:0000256" key="3">
    <source>
        <dbReference type="ARBA" id="ARBA00023004"/>
    </source>
</evidence>
<dbReference type="RefSeq" id="WP_203005750.1">
    <property type="nucleotide sequence ID" value="NZ_JADWYU010000026.1"/>
</dbReference>
<dbReference type="GO" id="GO:0004497">
    <property type="term" value="F:monooxygenase activity"/>
    <property type="evidence" value="ECO:0007669"/>
    <property type="project" value="UniProtKB-ARBA"/>
</dbReference>
<keyword evidence="1" id="KW-0001">2Fe-2S</keyword>
<dbReference type="InterPro" id="IPR017941">
    <property type="entry name" value="Rieske_2Fe-2S"/>
</dbReference>
<evidence type="ECO:0000256" key="2">
    <source>
        <dbReference type="ARBA" id="ARBA00022723"/>
    </source>
</evidence>
<dbReference type="Pfam" id="PF00355">
    <property type="entry name" value="Rieske"/>
    <property type="match status" value="1"/>
</dbReference>
<dbReference type="PANTHER" id="PTHR21496:SF23">
    <property type="entry name" value="3-PHENYLPROPIONATE_CINNAMIC ACID DIOXYGENASE FERREDOXIN SUBUNIT"/>
    <property type="match status" value="1"/>
</dbReference>
<evidence type="ECO:0000313" key="7">
    <source>
        <dbReference type="Proteomes" id="UP000604475"/>
    </source>
</evidence>
<comment type="caution">
    <text evidence="6">The sequence shown here is derived from an EMBL/GenBank/DDBJ whole genome shotgun (WGS) entry which is preliminary data.</text>
</comment>
<dbReference type="PROSITE" id="PS51296">
    <property type="entry name" value="RIESKE"/>
    <property type="match status" value="1"/>
</dbReference>
<keyword evidence="7" id="KW-1185">Reference proteome</keyword>
<dbReference type="GO" id="GO:0051537">
    <property type="term" value="F:2 iron, 2 sulfur cluster binding"/>
    <property type="evidence" value="ECO:0007669"/>
    <property type="project" value="UniProtKB-KW"/>
</dbReference>
<keyword evidence="2" id="KW-0479">Metal-binding</keyword>
<dbReference type="AlphaFoldDB" id="A0A937RXE0"/>
<keyword evidence="4" id="KW-0411">Iron-sulfur</keyword>
<dbReference type="Gene3D" id="2.102.10.10">
    <property type="entry name" value="Rieske [2Fe-2S] iron-sulphur domain"/>
    <property type="match status" value="1"/>
</dbReference>
<evidence type="ECO:0000256" key="1">
    <source>
        <dbReference type="ARBA" id="ARBA00022714"/>
    </source>
</evidence>
<reference evidence="6" key="1">
    <citation type="submission" date="2020-12" db="EMBL/GenBank/DDBJ databases">
        <title>Genomic characterization of non-nitrogen-fixing Frankia strains.</title>
        <authorList>
            <person name="Carlos-Shanley C."/>
            <person name="Guerra T."/>
            <person name="Hahn D."/>
        </authorList>
    </citation>
    <scope>NUCLEOTIDE SEQUENCE</scope>
    <source>
        <strain evidence="6">CN6</strain>
    </source>
</reference>
<evidence type="ECO:0000259" key="5">
    <source>
        <dbReference type="PROSITE" id="PS51296"/>
    </source>
</evidence>
<dbReference type="EMBL" id="JAEACQ010000387">
    <property type="protein sequence ID" value="MBL7633551.1"/>
    <property type="molecule type" value="Genomic_DNA"/>
</dbReference>
<dbReference type="GO" id="GO:0016705">
    <property type="term" value="F:oxidoreductase activity, acting on paired donors, with incorporation or reduction of molecular oxygen"/>
    <property type="evidence" value="ECO:0007669"/>
    <property type="project" value="UniProtKB-ARBA"/>
</dbReference>
<proteinExistence type="predicted"/>
<dbReference type="InterPro" id="IPR036922">
    <property type="entry name" value="Rieske_2Fe-2S_sf"/>
</dbReference>
<dbReference type="SUPFAM" id="SSF50022">
    <property type="entry name" value="ISP domain"/>
    <property type="match status" value="1"/>
</dbReference>
<organism evidence="6 7">
    <name type="scientific">Frankia nepalensis</name>
    <dbReference type="NCBI Taxonomy" id="1836974"/>
    <lineage>
        <taxon>Bacteria</taxon>
        <taxon>Bacillati</taxon>
        <taxon>Actinomycetota</taxon>
        <taxon>Actinomycetes</taxon>
        <taxon>Frankiales</taxon>
        <taxon>Frankiaceae</taxon>
        <taxon>Frankia</taxon>
    </lineage>
</organism>
<dbReference type="PANTHER" id="PTHR21496">
    <property type="entry name" value="FERREDOXIN-RELATED"/>
    <property type="match status" value="1"/>
</dbReference>
<accession>A0A937RXE0</accession>
<protein>
    <submittedName>
        <fullName evidence="6">Non-heme iron oxygenase ferredoxin subunit</fullName>
    </submittedName>
</protein>
<dbReference type="CDD" id="cd03528">
    <property type="entry name" value="Rieske_RO_ferredoxin"/>
    <property type="match status" value="1"/>
</dbReference>
<sequence>MSRLEGDVSSGRVRACALDDVAEEAALGVELDVEGEDEPTPVCVVRSGGRVFAIRDECSHQDVRLSDGDVEDGKIECWLHGSQFDLESGKPTCLPATDPVPIYPVTIEGGDVYVDVNPDKAAGGAKEEHFRTSFGPAAASLK</sequence>
<evidence type="ECO:0000256" key="4">
    <source>
        <dbReference type="ARBA" id="ARBA00023014"/>
    </source>
</evidence>
<keyword evidence="3" id="KW-0408">Iron</keyword>
<name>A0A937RXE0_9ACTN</name>